<proteinExistence type="predicted"/>
<organism evidence="1 2">
    <name type="scientific">Rhabditophanes sp. KR3021</name>
    <dbReference type="NCBI Taxonomy" id="114890"/>
    <lineage>
        <taxon>Eukaryota</taxon>
        <taxon>Metazoa</taxon>
        <taxon>Ecdysozoa</taxon>
        <taxon>Nematoda</taxon>
        <taxon>Chromadorea</taxon>
        <taxon>Rhabditida</taxon>
        <taxon>Tylenchina</taxon>
        <taxon>Panagrolaimomorpha</taxon>
        <taxon>Strongyloidoidea</taxon>
        <taxon>Alloionematidae</taxon>
        <taxon>Rhabditophanes</taxon>
    </lineage>
</organism>
<protein>
    <submittedName>
        <fullName evidence="2">Chitin synthase</fullName>
    </submittedName>
</protein>
<evidence type="ECO:0000313" key="2">
    <source>
        <dbReference type="WBParaSite" id="RSKR_0000805800.1"/>
    </source>
</evidence>
<name>A0AC35U6R4_9BILA</name>
<accession>A0AC35U6R4</accession>
<evidence type="ECO:0000313" key="1">
    <source>
        <dbReference type="Proteomes" id="UP000095286"/>
    </source>
</evidence>
<dbReference type="Proteomes" id="UP000095286">
    <property type="component" value="Unplaced"/>
</dbReference>
<reference evidence="2" key="1">
    <citation type="submission" date="2016-11" db="UniProtKB">
        <authorList>
            <consortium name="WormBaseParasite"/>
        </authorList>
    </citation>
    <scope>IDENTIFICATION</scope>
    <source>
        <strain evidence="2">KR3021</strain>
    </source>
</reference>
<sequence length="1691" mass="193771">MTSYNHAESAYMDLDRRGGDSNSEHVYGVPNINSSDHHPQSNEQYLSANHFNLRKFSQDAHVVGEESISLASENKAWDIFRLLPPRPDQNGKGFWHDLSLQALKISAFFVLFLLTLGSAVVSKSTFLLMTSAIGYAGKNMSICGDIIPEGSNTSVFISPKHVSKWIWAVLLSLCAPELLCFIRSFHRTLFRNVRRPTMLQFFVVLFIESIHAVGMGILVFHILPDFPVETGAMLSNALCLIPSILSVLSRKAYKLTLILIVVDGGAIFSQSLGFWAWPIIVPEIGSRALLITVTLCMISVGWWQNFVHIDSMLPPMRSLAVFASKLTEKRSKTYVVVSLWKCGIYVLCMLMFLQSRIDTKDIMQKDPFGEKVITITAFNMNETQIQKFHSRMEELIRESGDVERGGNKNGNAGESETFEEDLDEFGSDSDVDFVDKSTTSTAATTTTTERSKPAFETNEKAIATGDYEAAKENIEKSVRRKRSVHIRNADIEAETAKLIRKKRRVHINDKIEVEPEEEEINPYLIYDDYVQLNLFTSQYDALWIALIQIASVIVFYHSSKFACKVMMQRMGFALPIALSVPATVLFLSTTCQKRAENSCHMSNIIAKELFWKCQADPVSAFDIDFYLQPQTWIWLCWLAAQIWVTIHLWNPKHERLAKTEKLFIISYFNAAFVDQALAFNRRRDDKAKIRTEDIEFETEDSNQTYETITGFGGHKPPPSVYSISSSKPDSSLIRENASPADAITKIYSCATMWHETPLEMTCMLKSLFRLDEDQSARRNAQKYLKVIDPDYYEFEAHIFFDDAFDENDYGEPVPNKYVCQLLDKMDEAASAVHQTQMKLRSPKKTSTPYGGRITYTLPGKNRLLIHLKDKNKIRHRKRWSQVMYLYYLLGYRLMMKVEDQARKEVISENTFILTLDGDVDFSPQCVHLLVDLMRKNRRLGAACGRIHPRGSGLMVWYQKFEYAVGHWLQKATEHMIGCVLCSPGCFSLFRAYALMDDNVTRKYASKSENPIDYIQYDQGEDRWLCTLLLQRGYRVEYCAASDALTFAPEGFDEFFNQRRRWIPSTIANIFDLLKDYKNVVSVNESISIWYIVYQCVMLLSSILGPGSIFLMVVGAISISFNIEMIFSLIIVFIPVAIFSIVCLTFPQKKQLLLGEIIGCLFGMLMTAVVVGTSLQIQKDGIFSPHSMFLFFVIASVLTAAILHPLEFKCVIFGILYFLLIPCMYMLLPIYSICNVNSVSWGTREDPSSEATKEKNEEGFQGTCADFCNMMCCYGADKDKVSPQMWKINETLHEINRKLDNLEKKNNNNNEMTASYAGKKENGSKYNDNDEDEPADKEDDKDIQRQSQAARRNRKWKKQDDDAWLTSSQLRRAEREPLENEEEIFWNDVISKYLHPIAVDPKEQERLKKGLLDLRNRTASMFFMLNVVFIIVVLVLQMQKDCLHIEWPFGPKYNHTITPCNTDVRKEIWVVTRLQLEPIGLVFLLFYMSILSIQFFAMLMHRFGTLAHIIASTELFCFRKPLDRLTEDDLVVQNAVEIARELQAIKGVDEVEQLPLSEEKGISRRRVVQNLESSRKSVMKRKTETLDAAFKKRFFALSSEQGCDEVMGFSNREKRLTLRKGTIRALEQRRDSHFATLDKRQEKLLVSHLQDNETSNSRGPAQRRLERLDRIFPQDGNQNGRSTNSTPSSQHQ</sequence>
<dbReference type="WBParaSite" id="RSKR_0000805800.1">
    <property type="protein sequence ID" value="RSKR_0000805800.1"/>
    <property type="gene ID" value="RSKR_0000805800"/>
</dbReference>